<evidence type="ECO:0000313" key="15">
    <source>
        <dbReference type="EMBL" id="CAC9535654.1"/>
    </source>
</evidence>
<dbReference type="Pfam" id="PF02781">
    <property type="entry name" value="G6PD_C"/>
    <property type="match status" value="1"/>
</dbReference>
<evidence type="ECO:0000256" key="5">
    <source>
        <dbReference type="ARBA" id="ARBA00022526"/>
    </source>
</evidence>
<comment type="catalytic activity">
    <reaction evidence="10 11">
        <text>D-glucose 6-phosphate + NADP(+) = 6-phospho-D-glucono-1,5-lactone + NADPH + H(+)</text>
        <dbReference type="Rhea" id="RHEA:15841"/>
        <dbReference type="ChEBI" id="CHEBI:15378"/>
        <dbReference type="ChEBI" id="CHEBI:57783"/>
        <dbReference type="ChEBI" id="CHEBI:57955"/>
        <dbReference type="ChEBI" id="CHEBI:58349"/>
        <dbReference type="ChEBI" id="CHEBI:61548"/>
        <dbReference type="EC" id="1.1.1.49"/>
    </reaction>
</comment>
<comment type="pathway">
    <text evidence="1 11">Carbohydrate degradation; pentose phosphate pathway; D-ribulose 5-phosphate from D-glucose 6-phosphate (oxidative stage): step 1/3.</text>
</comment>
<dbReference type="PROSITE" id="PS00069">
    <property type="entry name" value="G6P_DEHYDROGENASE"/>
    <property type="match status" value="1"/>
</dbReference>
<dbReference type="FunFam" id="3.30.360.10:FF:000015">
    <property type="entry name" value="Glucose-6-phosphate 1-dehydrogenase"/>
    <property type="match status" value="1"/>
</dbReference>
<dbReference type="GO" id="GO:0009051">
    <property type="term" value="P:pentose-phosphate shunt, oxidative branch"/>
    <property type="evidence" value="ECO:0007669"/>
    <property type="project" value="TreeGrafter"/>
</dbReference>
<sequence>MFSARGTRSVALLSTHTCFPHSPTFSLSYSAPRPPTVQRGRIKRQTTKRTRKERRAQAIEFGHLIPSPPSLYNRFDLIPCCLRLPYIDWCYTNQVGTMSEEQSHADQDAYVADVDGILDVLRAQVLERKPDDIFQFISKSALSLQKDRGAESCDRINCKVKDEQKSRALTIIVFGASGDLAKKKTFPALFDLYCGGLLPPEVNIIGYARTKVDDVEKWKHETLMKYFSNLSERGCHAEDFLKHISYFCGAYDSVDDFKRLDAVIREKENAFKGPEKGGNRLFYLALPPSVFASVCESIHKGAMPQEVGGWVRVIIEKPFGRDTKSSAELSQALEPFFDESQLYRIDHYLGKEMVQNIITTRFANRIFSAVWNASNIACVQITFKETIGTEGRGGYFDSIGIIRDVMQNHLTQILALLAMEKPRSLDAECIRDEKVSVLKCIEPITKENCVLGQYTASADGSIPGYLEDVTVPEGSTCPTFAVMRLNINNDRWAGVPFILKAGKAVEQKYVAIRIQFRDEVHPYGEATQRNELVIRAQPSEAMYVKITTKVPGLSGDLRQTHQTELDLTYHTRYDVRLPDAYESLINDALLGNSTNFVRKDELDVAWRIFTPLLHQIDSGEIKPIPYQAGTRGPKEADEFIANNGFKHQKGYHWLPSNKL</sequence>
<gene>
    <name evidence="15" type="ORF">LINF_340005700</name>
</gene>
<reference evidence="15" key="1">
    <citation type="submission" date="2020-06" db="EMBL/GenBank/DDBJ databases">
        <authorList>
            <person name="Gonzalez-de la Fuente S."/>
            <person name="Peiro-Pastor R."/>
            <person name="Rastrojo A."/>
            <person name="Moreno J."/>
            <person name="Carrasco-Ramiro F."/>
            <person name="Requena JM."/>
            <person name="Aguado B."/>
        </authorList>
    </citation>
    <scope>NUCLEOTIDE SEQUENCE</scope>
</reference>
<dbReference type="PANTHER" id="PTHR23429:SF0">
    <property type="entry name" value="GLUCOSE-6-PHOSPHATE 1-DEHYDROGENASE"/>
    <property type="match status" value="1"/>
</dbReference>
<feature type="region of interest" description="Disordered" evidence="12">
    <location>
        <begin position="33"/>
        <end position="53"/>
    </location>
</feature>
<dbReference type="PRINTS" id="PR00079">
    <property type="entry name" value="G6PDHDRGNASE"/>
</dbReference>
<dbReference type="HAMAP" id="MF_00966">
    <property type="entry name" value="G6PD"/>
    <property type="match status" value="1"/>
</dbReference>
<dbReference type="NCBIfam" id="TIGR00871">
    <property type="entry name" value="zwf"/>
    <property type="match status" value="1"/>
</dbReference>
<accession>A0A6L0XNJ0</accession>
<keyword evidence="6 11" id="KW-0521">NADP</keyword>
<feature type="compositionally biased region" description="Basic residues" evidence="12">
    <location>
        <begin position="40"/>
        <end position="53"/>
    </location>
</feature>
<dbReference type="Proteomes" id="UP000255414">
    <property type="component" value="Chromosome 34"/>
</dbReference>
<feature type="domain" description="Glucose-6-phosphate dehydrogenase NAD-binding" evidence="13">
    <location>
        <begin position="172"/>
        <end position="356"/>
    </location>
</feature>
<keyword evidence="5 11" id="KW-0313">Glucose metabolism</keyword>
<dbReference type="SUPFAM" id="SSF51735">
    <property type="entry name" value="NAD(P)-binding Rossmann-fold domains"/>
    <property type="match status" value="1"/>
</dbReference>
<dbReference type="GO" id="GO:0004345">
    <property type="term" value="F:glucose-6-phosphate dehydrogenase activity"/>
    <property type="evidence" value="ECO:0007669"/>
    <property type="project" value="UniProtKB-EC"/>
</dbReference>
<protein>
    <recommendedName>
        <fullName evidence="4 11">Glucose-6-phosphate 1-dehydrogenase</fullName>
        <ecNumber evidence="3 11">1.1.1.49</ecNumber>
    </recommendedName>
</protein>
<evidence type="ECO:0000256" key="4">
    <source>
        <dbReference type="ARBA" id="ARBA00020444"/>
    </source>
</evidence>
<dbReference type="FunFam" id="3.40.50.720:FF:000111">
    <property type="entry name" value="Glucose-6-phosphate 1-dehydrogenase"/>
    <property type="match status" value="1"/>
</dbReference>
<evidence type="ECO:0000259" key="13">
    <source>
        <dbReference type="Pfam" id="PF00479"/>
    </source>
</evidence>
<dbReference type="Gene3D" id="3.30.360.10">
    <property type="entry name" value="Dihydrodipicolinate Reductase, domain 2"/>
    <property type="match status" value="1"/>
</dbReference>
<evidence type="ECO:0000259" key="14">
    <source>
        <dbReference type="Pfam" id="PF02781"/>
    </source>
</evidence>
<dbReference type="GO" id="GO:0006006">
    <property type="term" value="P:glucose metabolic process"/>
    <property type="evidence" value="ECO:0007669"/>
    <property type="project" value="UniProtKB-KW"/>
</dbReference>
<evidence type="ECO:0000256" key="10">
    <source>
        <dbReference type="ARBA" id="ARBA00048749"/>
    </source>
</evidence>
<evidence type="ECO:0000256" key="1">
    <source>
        <dbReference type="ARBA" id="ARBA00004937"/>
    </source>
</evidence>
<evidence type="ECO:0000256" key="8">
    <source>
        <dbReference type="ARBA" id="ARBA00023277"/>
    </source>
</evidence>
<evidence type="ECO:0000256" key="12">
    <source>
        <dbReference type="SAM" id="MobiDB-lite"/>
    </source>
</evidence>
<dbReference type="InterPro" id="IPR022675">
    <property type="entry name" value="G6P_DH_C"/>
</dbReference>
<dbReference type="EMBL" id="LR812967">
    <property type="protein sequence ID" value="CAC9535654.1"/>
    <property type="molecule type" value="Genomic_DNA"/>
</dbReference>
<dbReference type="EC" id="1.1.1.49" evidence="3 11"/>
<dbReference type="InterPro" id="IPR036291">
    <property type="entry name" value="NAD(P)-bd_dom_sf"/>
</dbReference>
<comment type="similarity">
    <text evidence="2 11">Belongs to the glucose-6-phosphate dehydrogenase family.</text>
</comment>
<dbReference type="Pfam" id="PF00479">
    <property type="entry name" value="G6PD_N"/>
    <property type="match status" value="1"/>
</dbReference>
<evidence type="ECO:0000256" key="3">
    <source>
        <dbReference type="ARBA" id="ARBA00013019"/>
    </source>
</evidence>
<keyword evidence="7 11" id="KW-0560">Oxidoreductase</keyword>
<dbReference type="VEuPathDB" id="TriTrypDB:LINF_340005700"/>
<dbReference type="UniPathway" id="UPA00115">
    <property type="reaction ID" value="UER00408"/>
</dbReference>
<dbReference type="InterPro" id="IPR019796">
    <property type="entry name" value="G6P_DH_AS"/>
</dbReference>
<keyword evidence="8 11" id="KW-0119">Carbohydrate metabolism</keyword>
<dbReference type="InterPro" id="IPR022674">
    <property type="entry name" value="G6P_DH_NAD-bd"/>
</dbReference>
<dbReference type="SUPFAM" id="SSF55347">
    <property type="entry name" value="Glyceraldehyde-3-phosphate dehydrogenase-like, C-terminal domain"/>
    <property type="match status" value="1"/>
</dbReference>
<evidence type="ECO:0000256" key="9">
    <source>
        <dbReference type="ARBA" id="ARBA00025382"/>
    </source>
</evidence>
<evidence type="ECO:0000313" key="16">
    <source>
        <dbReference type="Proteomes" id="UP000255414"/>
    </source>
</evidence>
<dbReference type="Gene3D" id="3.40.50.720">
    <property type="entry name" value="NAD(P)-binding Rossmann-like Domain"/>
    <property type="match status" value="1"/>
</dbReference>
<dbReference type="AlphaFoldDB" id="A0A6L0XNJ0"/>
<dbReference type="GO" id="GO:0050661">
    <property type="term" value="F:NADP binding"/>
    <property type="evidence" value="ECO:0007669"/>
    <property type="project" value="InterPro"/>
</dbReference>
<evidence type="ECO:0000256" key="7">
    <source>
        <dbReference type="ARBA" id="ARBA00023002"/>
    </source>
</evidence>
<feature type="domain" description="Glucose-6-phosphate dehydrogenase C-terminal" evidence="14">
    <location>
        <begin position="359"/>
        <end position="646"/>
    </location>
</feature>
<organism evidence="15 16">
    <name type="scientific">Leishmania infantum</name>
    <dbReference type="NCBI Taxonomy" id="5671"/>
    <lineage>
        <taxon>Eukaryota</taxon>
        <taxon>Discoba</taxon>
        <taxon>Euglenozoa</taxon>
        <taxon>Kinetoplastea</taxon>
        <taxon>Metakinetoplastina</taxon>
        <taxon>Trypanosomatida</taxon>
        <taxon>Trypanosomatidae</taxon>
        <taxon>Leishmaniinae</taxon>
        <taxon>Leishmania</taxon>
    </lineage>
</organism>
<evidence type="ECO:0000256" key="11">
    <source>
        <dbReference type="RuleBase" id="RU362120"/>
    </source>
</evidence>
<name>A0A6L0XNJ0_LEIIN</name>
<dbReference type="PANTHER" id="PTHR23429">
    <property type="entry name" value="GLUCOSE-6-PHOSPHATE 1-DEHYDROGENASE G6PD"/>
    <property type="match status" value="1"/>
</dbReference>
<evidence type="ECO:0000256" key="6">
    <source>
        <dbReference type="ARBA" id="ARBA00022857"/>
    </source>
</evidence>
<proteinExistence type="inferred from homology"/>
<comment type="function">
    <text evidence="9">Catalyzes the rate-limiting step of the oxidative pentose-phosphate pathway, which represents a route for the dissimilation of carbohydrates besides glycolysis. The main function of this enzyme is to provide reducing power (NADPH) and pentose phosphates for fatty acid and nucleic acid synthesis.</text>
</comment>
<evidence type="ECO:0000256" key="2">
    <source>
        <dbReference type="ARBA" id="ARBA00009975"/>
    </source>
</evidence>
<dbReference type="InterPro" id="IPR001282">
    <property type="entry name" value="G6P_DH"/>
</dbReference>